<name>A0ABS1BT54_9NEIS</name>
<protein>
    <submittedName>
        <fullName evidence="3">GIY-YIG nuclease family protein</fullName>
    </submittedName>
</protein>
<reference evidence="3 4" key="1">
    <citation type="journal article" date="2021" name="Pathogens">
        <title>Isolation and Characterization of Kingella bonacorsii sp. nov., A Novel Kingella Species Detected in a Stable Periodontitis Subject.</title>
        <authorList>
            <person name="Antezack A."/>
            <person name="Boxberger M."/>
            <person name="Rolland C."/>
            <person name="Monnet-Corti V."/>
            <person name="La Scola B."/>
        </authorList>
    </citation>
    <scope>NUCLEOTIDE SEQUENCE [LARGE SCALE GENOMIC DNA]</scope>
    <source>
        <strain evidence="3 4">Marseille-Q4569</strain>
    </source>
</reference>
<gene>
    <name evidence="3" type="ORF">JDW22_07520</name>
</gene>
<dbReference type="InterPro" id="IPR035901">
    <property type="entry name" value="GIY-YIG_endonuc_sf"/>
</dbReference>
<organism evidence="3 4">
    <name type="scientific">Kingella bonacorsii</name>
    <dbReference type="NCBI Taxonomy" id="2796361"/>
    <lineage>
        <taxon>Bacteria</taxon>
        <taxon>Pseudomonadati</taxon>
        <taxon>Pseudomonadota</taxon>
        <taxon>Betaproteobacteria</taxon>
        <taxon>Neisseriales</taxon>
        <taxon>Neisseriaceae</taxon>
        <taxon>Kingella</taxon>
    </lineage>
</organism>
<dbReference type="InterPro" id="IPR000305">
    <property type="entry name" value="GIY-YIG_endonuc"/>
</dbReference>
<dbReference type="PROSITE" id="PS50164">
    <property type="entry name" value="GIY_YIG"/>
    <property type="match status" value="1"/>
</dbReference>
<dbReference type="Pfam" id="PF01541">
    <property type="entry name" value="GIY-YIG"/>
    <property type="match status" value="1"/>
</dbReference>
<comment type="caution">
    <text evidence="3">The sequence shown here is derived from an EMBL/GenBank/DDBJ whole genome shotgun (WGS) entry which is preliminary data.</text>
</comment>
<dbReference type="CDD" id="cd10456">
    <property type="entry name" value="GIY-YIG_UPF0213"/>
    <property type="match status" value="1"/>
</dbReference>
<evidence type="ECO:0000313" key="4">
    <source>
        <dbReference type="Proteomes" id="UP000614058"/>
    </source>
</evidence>
<evidence type="ECO:0000256" key="1">
    <source>
        <dbReference type="ARBA" id="ARBA00007435"/>
    </source>
</evidence>
<dbReference type="PANTHER" id="PTHR34477:SF1">
    <property type="entry name" value="UPF0213 PROTEIN YHBQ"/>
    <property type="match status" value="1"/>
</dbReference>
<dbReference type="PANTHER" id="PTHR34477">
    <property type="entry name" value="UPF0213 PROTEIN YHBQ"/>
    <property type="match status" value="1"/>
</dbReference>
<feature type="domain" description="GIY-YIG" evidence="2">
    <location>
        <begin position="1"/>
        <end position="80"/>
    </location>
</feature>
<evidence type="ECO:0000313" key="3">
    <source>
        <dbReference type="EMBL" id="MBK0396427.1"/>
    </source>
</evidence>
<dbReference type="InterPro" id="IPR050190">
    <property type="entry name" value="UPF0213_domain"/>
</dbReference>
<dbReference type="RefSeq" id="WP_200522743.1">
    <property type="nucleotide sequence ID" value="NZ_JAEHNZ010000002.1"/>
</dbReference>
<dbReference type="Gene3D" id="3.40.1440.10">
    <property type="entry name" value="GIY-YIG endonuclease"/>
    <property type="match status" value="1"/>
</dbReference>
<dbReference type="Proteomes" id="UP000614058">
    <property type="component" value="Unassembled WGS sequence"/>
</dbReference>
<sequence length="92" mass="10113">MNWCVYLLLCANGALYAGISNRPQARLAAHLAGKGAKYTRSHRAREMRIVACCLDRSAASKLERVLKRMTAAQKRALWETGQPVAANKNKAA</sequence>
<dbReference type="EMBL" id="JAEHNZ010000002">
    <property type="protein sequence ID" value="MBK0396427.1"/>
    <property type="molecule type" value="Genomic_DNA"/>
</dbReference>
<dbReference type="SUPFAM" id="SSF82771">
    <property type="entry name" value="GIY-YIG endonuclease"/>
    <property type="match status" value="1"/>
</dbReference>
<proteinExistence type="inferred from homology"/>
<accession>A0ABS1BT54</accession>
<comment type="similarity">
    <text evidence="1">Belongs to the UPF0213 family.</text>
</comment>
<evidence type="ECO:0000259" key="2">
    <source>
        <dbReference type="PROSITE" id="PS50164"/>
    </source>
</evidence>
<keyword evidence="4" id="KW-1185">Reference proteome</keyword>